<protein>
    <submittedName>
        <fullName evidence="3">Uncharacterized protein</fullName>
    </submittedName>
</protein>
<evidence type="ECO:0000256" key="2">
    <source>
        <dbReference type="SAM" id="Phobius"/>
    </source>
</evidence>
<evidence type="ECO:0000313" key="4">
    <source>
        <dbReference type="Proteomes" id="UP000189229"/>
    </source>
</evidence>
<feature type="region of interest" description="Disordered" evidence="1">
    <location>
        <begin position="119"/>
        <end position="152"/>
    </location>
</feature>
<feature type="transmembrane region" description="Helical" evidence="2">
    <location>
        <begin position="66"/>
        <end position="87"/>
    </location>
</feature>
<proteinExistence type="predicted"/>
<dbReference type="Proteomes" id="UP000189229">
    <property type="component" value="Unassembled WGS sequence"/>
</dbReference>
<name>A0A1V3X8N6_MYCKA</name>
<reference evidence="3 4" key="1">
    <citation type="submission" date="2017-02" db="EMBL/GenBank/DDBJ databases">
        <title>Complete genome sequences of Mycobacterium kansasii strains isolated from rhesus macaques.</title>
        <authorList>
            <person name="Panda A."/>
            <person name="Nagaraj S."/>
            <person name="Zhao X."/>
            <person name="Tettelin H."/>
            <person name="Detolla L.J."/>
        </authorList>
    </citation>
    <scope>NUCLEOTIDE SEQUENCE [LARGE SCALE GENOMIC DNA]</scope>
    <source>
        <strain evidence="3 4">11-3813</strain>
    </source>
</reference>
<comment type="caution">
    <text evidence="3">The sequence shown here is derived from an EMBL/GenBank/DDBJ whole genome shotgun (WGS) entry which is preliminary data.</text>
</comment>
<evidence type="ECO:0000256" key="1">
    <source>
        <dbReference type="SAM" id="MobiDB-lite"/>
    </source>
</evidence>
<feature type="compositionally biased region" description="Polar residues" evidence="1">
    <location>
        <begin position="142"/>
        <end position="152"/>
    </location>
</feature>
<keyword evidence="2" id="KW-0472">Membrane</keyword>
<dbReference type="EMBL" id="MVBM01000003">
    <property type="protein sequence ID" value="OOK75480.1"/>
    <property type="molecule type" value="Genomic_DNA"/>
</dbReference>
<feature type="transmembrane region" description="Helical" evidence="2">
    <location>
        <begin position="37"/>
        <end position="60"/>
    </location>
</feature>
<accession>A0A1V3X8N6</accession>
<sequence>MTLVYRLVIAAAMVVSGGVHAYLYLHGYGHIPTVGTGFLVQASVFCAVGVLLAVGAPRWFGWASGLLSAGALAAFGLSRTVGLFGFVETAGNQRLTHSSALSSKLWRCWRSPPGWRRCRGSDQTQAPERIRSRPTALRDWASSATSSHMTVS</sequence>
<keyword evidence="2" id="KW-1133">Transmembrane helix</keyword>
<organism evidence="3 4">
    <name type="scientific">Mycobacterium kansasii</name>
    <dbReference type="NCBI Taxonomy" id="1768"/>
    <lineage>
        <taxon>Bacteria</taxon>
        <taxon>Bacillati</taxon>
        <taxon>Actinomycetota</taxon>
        <taxon>Actinomycetes</taxon>
        <taxon>Mycobacteriales</taxon>
        <taxon>Mycobacteriaceae</taxon>
        <taxon>Mycobacterium</taxon>
    </lineage>
</organism>
<gene>
    <name evidence="3" type="ORF">BZL30_3347</name>
</gene>
<keyword evidence="2" id="KW-0812">Transmembrane</keyword>
<evidence type="ECO:0000313" key="3">
    <source>
        <dbReference type="EMBL" id="OOK75480.1"/>
    </source>
</evidence>
<feature type="transmembrane region" description="Helical" evidence="2">
    <location>
        <begin position="6"/>
        <end position="25"/>
    </location>
</feature>
<dbReference type="AlphaFoldDB" id="A0A1V3X8N6"/>